<dbReference type="SMART" id="SM00298">
    <property type="entry name" value="CHROMO"/>
    <property type="match status" value="2"/>
</dbReference>
<dbReference type="Gene3D" id="2.40.50.40">
    <property type="match status" value="2"/>
</dbReference>
<dbReference type="Pfam" id="PF00176">
    <property type="entry name" value="SNF2-rel_dom"/>
    <property type="match status" value="1"/>
</dbReference>
<dbReference type="SUPFAM" id="SSF54160">
    <property type="entry name" value="Chromo domain-like"/>
    <property type="match status" value="2"/>
</dbReference>
<feature type="compositionally biased region" description="Acidic residues" evidence="11">
    <location>
        <begin position="339"/>
        <end position="362"/>
    </location>
</feature>
<evidence type="ECO:0000259" key="12">
    <source>
        <dbReference type="PROSITE" id="PS50013"/>
    </source>
</evidence>
<name>A0A433DDT2_9FUNG</name>
<feature type="region of interest" description="Disordered" evidence="11">
    <location>
        <begin position="1511"/>
        <end position="1532"/>
    </location>
</feature>
<evidence type="ECO:0000313" key="15">
    <source>
        <dbReference type="EMBL" id="RUP48979.1"/>
    </source>
</evidence>
<dbReference type="PANTHER" id="PTHR45623:SF14">
    <property type="entry name" value="CHROMODOMAIN-HELICASE-DNA-BINDING PROTEIN 1"/>
    <property type="match status" value="1"/>
</dbReference>
<dbReference type="SMART" id="SM01176">
    <property type="entry name" value="DUF4208"/>
    <property type="match status" value="1"/>
</dbReference>
<dbReference type="GO" id="GO:0034728">
    <property type="term" value="P:nucleosome organization"/>
    <property type="evidence" value="ECO:0007669"/>
    <property type="project" value="TreeGrafter"/>
</dbReference>
<feature type="compositionally biased region" description="Polar residues" evidence="11">
    <location>
        <begin position="326"/>
        <end position="337"/>
    </location>
</feature>
<dbReference type="SMART" id="SM00487">
    <property type="entry name" value="DEXDc"/>
    <property type="match status" value="1"/>
</dbReference>
<evidence type="ECO:0000256" key="3">
    <source>
        <dbReference type="ARBA" id="ARBA00022737"/>
    </source>
</evidence>
<dbReference type="Gene3D" id="1.10.10.60">
    <property type="entry name" value="Homeodomain-like"/>
    <property type="match status" value="1"/>
</dbReference>
<dbReference type="SMART" id="SM00490">
    <property type="entry name" value="HELICc"/>
    <property type="match status" value="1"/>
</dbReference>
<feature type="compositionally biased region" description="Basic residues" evidence="11">
    <location>
        <begin position="466"/>
        <end position="482"/>
    </location>
</feature>
<feature type="region of interest" description="Disordered" evidence="11">
    <location>
        <begin position="1683"/>
        <end position="1772"/>
    </location>
</feature>
<gene>
    <name evidence="15" type="ORF">BC936DRAFT_143531</name>
</gene>
<comment type="caution">
    <text evidence="15">The sequence shown here is derived from an EMBL/GenBank/DDBJ whole genome shotgun (WGS) entry which is preliminary data.</text>
</comment>
<evidence type="ECO:0000256" key="11">
    <source>
        <dbReference type="SAM" id="MobiDB-lite"/>
    </source>
</evidence>
<dbReference type="Pfam" id="PF00385">
    <property type="entry name" value="Chromo"/>
    <property type="match status" value="2"/>
</dbReference>
<feature type="compositionally biased region" description="Low complexity" evidence="11">
    <location>
        <begin position="303"/>
        <end position="325"/>
    </location>
</feature>
<feature type="compositionally biased region" description="Low complexity" evidence="11">
    <location>
        <begin position="254"/>
        <end position="270"/>
    </location>
</feature>
<dbReference type="GO" id="GO:0016887">
    <property type="term" value="F:ATP hydrolysis activity"/>
    <property type="evidence" value="ECO:0007669"/>
    <property type="project" value="TreeGrafter"/>
</dbReference>
<feature type="compositionally biased region" description="Polar residues" evidence="11">
    <location>
        <begin position="228"/>
        <end position="237"/>
    </location>
</feature>
<evidence type="ECO:0000259" key="13">
    <source>
        <dbReference type="PROSITE" id="PS51192"/>
    </source>
</evidence>
<dbReference type="FunFam" id="3.40.50.10810:FF:000005">
    <property type="entry name" value="Photoperiod-independent early flowering 1"/>
    <property type="match status" value="1"/>
</dbReference>
<feature type="region of interest" description="Disordered" evidence="11">
    <location>
        <begin position="1392"/>
        <end position="1450"/>
    </location>
</feature>
<comment type="similarity">
    <text evidence="2">Belongs to the SNF2/RAD54 helicase family. SWR1 subfamily.</text>
</comment>
<dbReference type="CDD" id="cd18793">
    <property type="entry name" value="SF2_C_SNF"/>
    <property type="match status" value="1"/>
</dbReference>
<feature type="domain" description="Chromo" evidence="12">
    <location>
        <begin position="702"/>
        <end position="769"/>
    </location>
</feature>
<feature type="domain" description="Chromo" evidence="12">
    <location>
        <begin position="604"/>
        <end position="674"/>
    </location>
</feature>
<dbReference type="GO" id="GO:0042393">
    <property type="term" value="F:histone binding"/>
    <property type="evidence" value="ECO:0007669"/>
    <property type="project" value="TreeGrafter"/>
</dbReference>
<dbReference type="InterPro" id="IPR049730">
    <property type="entry name" value="SNF2/RAD54-like_C"/>
</dbReference>
<keyword evidence="4" id="KW-0547">Nucleotide-binding</keyword>
<dbReference type="GO" id="GO:0003682">
    <property type="term" value="F:chromatin binding"/>
    <property type="evidence" value="ECO:0007669"/>
    <property type="project" value="TreeGrafter"/>
</dbReference>
<accession>A0A433DDT2</accession>
<organism evidence="15 16">
    <name type="scientific">Jimgerdemannia flammicorona</name>
    <dbReference type="NCBI Taxonomy" id="994334"/>
    <lineage>
        <taxon>Eukaryota</taxon>
        <taxon>Fungi</taxon>
        <taxon>Fungi incertae sedis</taxon>
        <taxon>Mucoromycota</taxon>
        <taxon>Mucoromycotina</taxon>
        <taxon>Endogonomycetes</taxon>
        <taxon>Endogonales</taxon>
        <taxon>Endogonaceae</taxon>
        <taxon>Jimgerdemannia</taxon>
    </lineage>
</organism>
<evidence type="ECO:0000256" key="10">
    <source>
        <dbReference type="ARBA" id="ARBA00023242"/>
    </source>
</evidence>
<dbReference type="InterPro" id="IPR000330">
    <property type="entry name" value="SNF2_N"/>
</dbReference>
<feature type="compositionally biased region" description="Acidic residues" evidence="11">
    <location>
        <begin position="1407"/>
        <end position="1416"/>
    </location>
</feature>
<dbReference type="Proteomes" id="UP000268093">
    <property type="component" value="Unassembled WGS sequence"/>
</dbReference>
<keyword evidence="10" id="KW-0539">Nucleus</keyword>
<dbReference type="SUPFAM" id="SSF46689">
    <property type="entry name" value="Homeodomain-like"/>
    <property type="match status" value="1"/>
</dbReference>
<keyword evidence="16" id="KW-1185">Reference proteome</keyword>
<dbReference type="InterPro" id="IPR014001">
    <property type="entry name" value="Helicase_ATP-bd"/>
</dbReference>
<feature type="region of interest" description="Disordered" evidence="11">
    <location>
        <begin position="1634"/>
        <end position="1655"/>
    </location>
</feature>
<dbReference type="Gene3D" id="3.40.50.300">
    <property type="entry name" value="P-loop containing nucleotide triphosphate hydrolases"/>
    <property type="match status" value="1"/>
</dbReference>
<dbReference type="InterPro" id="IPR009057">
    <property type="entry name" value="Homeodomain-like_sf"/>
</dbReference>
<evidence type="ECO:0000256" key="9">
    <source>
        <dbReference type="ARBA" id="ARBA00023125"/>
    </source>
</evidence>
<evidence type="ECO:0000313" key="16">
    <source>
        <dbReference type="Proteomes" id="UP000268093"/>
    </source>
</evidence>
<dbReference type="PANTHER" id="PTHR45623">
    <property type="entry name" value="CHROMODOMAIN-HELICASE-DNA-BINDING PROTEIN 3-RELATED-RELATED"/>
    <property type="match status" value="1"/>
</dbReference>
<dbReference type="PROSITE" id="PS50013">
    <property type="entry name" value="CHROMO_2"/>
    <property type="match status" value="2"/>
</dbReference>
<dbReference type="InterPro" id="IPR056302">
    <property type="entry name" value="CHD1-2/Hrp3_HTH"/>
</dbReference>
<dbReference type="EMBL" id="RBNI01002723">
    <property type="protein sequence ID" value="RUP48979.1"/>
    <property type="molecule type" value="Genomic_DNA"/>
</dbReference>
<dbReference type="GO" id="GO:0003677">
    <property type="term" value="F:DNA binding"/>
    <property type="evidence" value="ECO:0007669"/>
    <property type="project" value="UniProtKB-KW"/>
</dbReference>
<sequence>MCDDVGGKQVTSFQPCPLNHTPPPPPSSTPLPAFTHLYPTIRLSPLEQIWLVGYVLFRLLYVLRNTFRLGSGQVALRPGVSTLPQLFAALHLHTPPPSTGALGLTPASPASTFYLLPSPPERMSLVGRDFPAQPLALPNLTTHLFSSASRPDLVKATADPIAIVYISDQPLQTSLSLILSILSSPSSHSPNNIAVDVARFDDDDQDLSSLAASEDEDADASPDHQPAASATRNNGTLHSEADADGRPSRRKRASSSPSSRSESEFSYNSPPSGTDDELSEYGSENNESKKRNNTTAPHKHRPASTTTLPTPTSTTTVAGSAPATSRPSRQNRNQMLVTTDDEDEDEDHGDDQNEDGEYEEDPEHNNDVVYDTFEEVSESEGRAAASSGPSALGRGSAGKRAPRGKKAFGTKEIDPELYGLRRSGRSKVQPKRYEKEFVQEETEEETSESVSDNDDNDSDYGGGAGKKQRRGSKRAKHGKKSSSRPGRNGLRSLRGKSWFADDDEVSSTKAEEESITDDDADSDNLEWSSRKAKKRSVRTRRKKGGRGKMFQDETEIQRALRFSMRTRAVKNYNEDDNNVWGLGSEDEDMKDNWTPAPAEADEGDVIEAVFDHQRKADASEPDDPETNMEYLIKWKGWSHLHDTWDTYLNLREFKGFRKLENYIQRHIIDEERFRANPETTKEQIEQQDINLERRRDELKDWKTVERIIATRDAQPTEEYAYAHCEYFCKWKGLHYEDCTWEASDSICNEFQVEIDAFLDREGSQRVPHKSTPLAKGRSFDAMREQPVYIAGGELRDYQLHGLNWMAYLWSKNQNGILADEMGLGKTVQTIGLLSYLFHTKHLYGPYLVVVPLSTTENWMNEFKQWAPELNVVCYIGNRRSREVIREHEFFFPASQGKKPKINVVVTTYEIVLKDRAELGAIKWTYLAVDEAHRLKNSESQLHEALRDFHTANRLLITGTPLQNNVKELLSLVNFLMPDMDMAELDIDFTLPESDQQKKIEQLHEKLKPLMLRRLKKDVEKSLPSKTERILRVELSPLQMHYYKHILTKNFGALQKSTEKQKKQWLNIAMELKKASNHPYLFPDAEKPSQLKGEQLKGLVMSSGKMVLLDKLLMRLKDGGHRVLIFSQFVMMLDILSDYMALRGHPHQRLDGSMKPEQRNKAIEHFNAPGSPDFVFLLSTRAGGMGINLVTADTVIIFDSDWNPQNDLQAMSRAHRIGQTKAVNVYRFISKGTMEEDIIERAKRKMVLEYCIIKQMDTSGLSLLQKGALATTAAAMEKSSSSTGRNKEMPFNKDELSAILKFGAQNMFQANENTQKLDDMDLDDILARAEHTETMGGEGGESLGGEDFLAQFQIADYGGGSELSWEEIIPKDDREKFESEEKTKQQQDLLERAAKRNRMKYNEKGDREDDDDDDDETGGLGTDHRKKRRRTATGAAAASKRRAAGANGPADALNEKDMRALIKGVQKFGSVRNRYEDIVADADLEGKDREVVLAVADELMRVCEDAIAGHKKGDMNGHMHDDDGDANGDGKSTAKTNKKAILISFKGVNGVNAGQVIGRAVDLKVLADRLKGMSSPEKFRLSIPLKPVQNWTCPWGQKEDAMLLVGIYKHGVGSWNKIQQDPTLGLQKKFFLSSSNDDDDEDGGHHHRDAKEKDEFKKMAPKAIQLVRRCEYLLKVLREAEEKKASFKKSVGSPAKIPKRIPKAPTTTAEKGISSSSRFTKETNGPPATSKSAKPTSPVVTKPASKPKSKSPPSLPQEQHPQDESDGDASNYESFDEAGCKKLLKPVKRQLQNLKRESNKLQGHEKASMIRECLGAIGGQIQRIVEGKPVDDRPRWRKHLWFFAKHFWPTTKISHKQLIELSEKLAVGTNGAPPSKNGNVNDGVKKEKTSTYDESRPKGGAEDERPRKRHLNGVDDGDDNGRVIEATTTISRMTGAIGIGGGDAMTAIDRGPAHDLDRGPVRGQGIEILSGRRIATITGILRTIIRRRGGTTMIGTIGDIGIVRVQGIVISNIEIGTGTGTGTGTETGIESGGRVVDVHIFSSVNFACLRLLYVLEMSKNTAYVSTLSQKSFLN</sequence>
<reference evidence="15 16" key="1">
    <citation type="journal article" date="2018" name="New Phytol.">
        <title>Phylogenomics of Endogonaceae and evolution of mycorrhizas within Mucoromycota.</title>
        <authorList>
            <person name="Chang Y."/>
            <person name="Desiro A."/>
            <person name="Na H."/>
            <person name="Sandor L."/>
            <person name="Lipzen A."/>
            <person name="Clum A."/>
            <person name="Barry K."/>
            <person name="Grigoriev I.V."/>
            <person name="Martin F.M."/>
            <person name="Stajich J.E."/>
            <person name="Smith M.E."/>
            <person name="Bonito G."/>
            <person name="Spatafora J.W."/>
        </authorList>
    </citation>
    <scope>NUCLEOTIDE SEQUENCE [LARGE SCALE GENOMIC DNA]</scope>
    <source>
        <strain evidence="15 16">GMNB39</strain>
    </source>
</reference>
<dbReference type="Pfam" id="PF13907">
    <property type="entry name" value="CHD1-like_C"/>
    <property type="match status" value="1"/>
</dbReference>
<evidence type="ECO:0000256" key="7">
    <source>
        <dbReference type="ARBA" id="ARBA00022840"/>
    </source>
</evidence>
<dbReference type="GO" id="GO:0140658">
    <property type="term" value="F:ATP-dependent chromatin remodeler activity"/>
    <property type="evidence" value="ECO:0007669"/>
    <property type="project" value="TreeGrafter"/>
</dbReference>
<feature type="compositionally biased region" description="Acidic residues" evidence="11">
    <location>
        <begin position="439"/>
        <end position="458"/>
    </location>
</feature>
<dbReference type="InterPro" id="IPR001650">
    <property type="entry name" value="Helicase_C-like"/>
</dbReference>
<feature type="region of interest" description="Disordered" evidence="11">
    <location>
        <begin position="211"/>
        <end position="551"/>
    </location>
</feature>
<keyword evidence="9" id="KW-0238">DNA-binding</keyword>
<dbReference type="InterPro" id="IPR016197">
    <property type="entry name" value="Chromo-like_dom_sf"/>
</dbReference>
<evidence type="ECO:0000256" key="8">
    <source>
        <dbReference type="ARBA" id="ARBA00022853"/>
    </source>
</evidence>
<keyword evidence="5" id="KW-0378">Hydrolase</keyword>
<dbReference type="CDD" id="cd18659">
    <property type="entry name" value="CD2_tandem"/>
    <property type="match status" value="1"/>
</dbReference>
<feature type="compositionally biased region" description="Polar residues" evidence="11">
    <location>
        <begin position="1712"/>
        <end position="1738"/>
    </location>
</feature>
<feature type="compositionally biased region" description="Basic and acidic residues" evidence="11">
    <location>
        <begin position="1392"/>
        <end position="1406"/>
    </location>
</feature>
<evidence type="ECO:0000259" key="14">
    <source>
        <dbReference type="PROSITE" id="PS51194"/>
    </source>
</evidence>
<evidence type="ECO:0000256" key="2">
    <source>
        <dbReference type="ARBA" id="ARBA00009220"/>
    </source>
</evidence>
<dbReference type="InterPro" id="IPR027417">
    <property type="entry name" value="P-loop_NTPase"/>
</dbReference>
<dbReference type="PROSITE" id="PS51192">
    <property type="entry name" value="HELICASE_ATP_BIND_1"/>
    <property type="match status" value="1"/>
</dbReference>
<evidence type="ECO:0000256" key="1">
    <source>
        <dbReference type="ARBA" id="ARBA00004123"/>
    </source>
</evidence>
<dbReference type="InterPro" id="IPR038718">
    <property type="entry name" value="SNF2-like_sf"/>
</dbReference>
<keyword evidence="3" id="KW-0677">Repeat</keyword>
<evidence type="ECO:0000256" key="5">
    <source>
        <dbReference type="ARBA" id="ARBA00022801"/>
    </source>
</evidence>
<keyword evidence="7" id="KW-0067">ATP-binding</keyword>
<dbReference type="GO" id="GO:0004386">
    <property type="term" value="F:helicase activity"/>
    <property type="evidence" value="ECO:0007669"/>
    <property type="project" value="UniProtKB-KW"/>
</dbReference>
<feature type="domain" description="Helicase C-terminal" evidence="14">
    <location>
        <begin position="1107"/>
        <end position="1258"/>
    </location>
</feature>
<dbReference type="GO" id="GO:0005524">
    <property type="term" value="F:ATP binding"/>
    <property type="evidence" value="ECO:0007669"/>
    <property type="project" value="UniProtKB-KW"/>
</dbReference>
<dbReference type="InterPro" id="IPR000953">
    <property type="entry name" value="Chromo/chromo_shadow_dom"/>
</dbReference>
<dbReference type="PROSITE" id="PS51194">
    <property type="entry name" value="HELICASE_CTER"/>
    <property type="match status" value="1"/>
</dbReference>
<feature type="compositionally biased region" description="Basic residues" evidence="11">
    <location>
        <begin position="530"/>
        <end position="546"/>
    </location>
</feature>
<dbReference type="InterPro" id="IPR023780">
    <property type="entry name" value="Chromo_domain"/>
</dbReference>
<dbReference type="InterPro" id="IPR025260">
    <property type="entry name" value="CHD1-like_C"/>
</dbReference>
<keyword evidence="6" id="KW-0347">Helicase</keyword>
<dbReference type="SUPFAM" id="SSF52540">
    <property type="entry name" value="P-loop containing nucleoside triphosphate hydrolases"/>
    <property type="match status" value="2"/>
</dbReference>
<dbReference type="GO" id="GO:0000785">
    <property type="term" value="C:chromatin"/>
    <property type="evidence" value="ECO:0007669"/>
    <property type="project" value="TreeGrafter"/>
</dbReference>
<feature type="domain" description="Helicase ATP-binding" evidence="13">
    <location>
        <begin position="806"/>
        <end position="978"/>
    </location>
</feature>
<evidence type="ECO:0000256" key="4">
    <source>
        <dbReference type="ARBA" id="ARBA00022741"/>
    </source>
</evidence>
<evidence type="ECO:0000256" key="6">
    <source>
        <dbReference type="ARBA" id="ARBA00022806"/>
    </source>
</evidence>
<feature type="compositionally biased region" description="Basic and acidic residues" evidence="11">
    <location>
        <begin position="1511"/>
        <end position="1520"/>
    </location>
</feature>
<dbReference type="Pfam" id="PF00271">
    <property type="entry name" value="Helicase_C"/>
    <property type="match status" value="1"/>
</dbReference>
<proteinExistence type="inferred from homology"/>
<protein>
    <submittedName>
        <fullName evidence="15">SNF2 family N-terminal domain-containing protein</fullName>
    </submittedName>
</protein>
<dbReference type="Gene3D" id="6.10.140.1440">
    <property type="match status" value="1"/>
</dbReference>
<dbReference type="Gene3D" id="3.40.50.10810">
    <property type="entry name" value="Tandem AAA-ATPase domain"/>
    <property type="match status" value="1"/>
</dbReference>
<dbReference type="OrthoDB" id="5857104at2759"/>
<feature type="compositionally biased region" description="Low complexity" evidence="11">
    <location>
        <begin position="382"/>
        <end position="394"/>
    </location>
</feature>
<feature type="compositionally biased region" description="Acidic residues" evidence="11">
    <location>
        <begin position="513"/>
        <end position="524"/>
    </location>
</feature>
<keyword evidence="8" id="KW-0156">Chromatin regulator</keyword>
<feature type="compositionally biased region" description="Basic and acidic residues" evidence="11">
    <location>
        <begin position="1882"/>
        <end position="1905"/>
    </location>
</feature>
<feature type="region of interest" description="Disordered" evidence="11">
    <location>
        <begin position="1866"/>
        <end position="1920"/>
    </location>
</feature>
<dbReference type="GO" id="GO:0005634">
    <property type="term" value="C:nucleus"/>
    <property type="evidence" value="ECO:0007669"/>
    <property type="project" value="UniProtKB-SubCell"/>
</dbReference>
<dbReference type="Pfam" id="PF23588">
    <property type="entry name" value="HTH_CHD1_Hrp3"/>
    <property type="match status" value="1"/>
</dbReference>
<comment type="subcellular location">
    <subcellularLocation>
        <location evidence="1">Nucleus</location>
    </subcellularLocation>
</comment>